<evidence type="ECO:0000259" key="11">
    <source>
        <dbReference type="PROSITE" id="PS50885"/>
    </source>
</evidence>
<dbReference type="InterPro" id="IPR003660">
    <property type="entry name" value="HAMP_dom"/>
</dbReference>
<reference evidence="12" key="1">
    <citation type="journal article" date="2014" name="Front. Microbiol.">
        <title>High frequency of phylogenetically diverse reductive dehalogenase-homologous genes in deep subseafloor sedimentary metagenomes.</title>
        <authorList>
            <person name="Kawai M."/>
            <person name="Futagami T."/>
            <person name="Toyoda A."/>
            <person name="Takaki Y."/>
            <person name="Nishi S."/>
            <person name="Hori S."/>
            <person name="Arai W."/>
            <person name="Tsubouchi T."/>
            <person name="Morono Y."/>
            <person name="Uchiyama I."/>
            <person name="Ito T."/>
            <person name="Fujiyama A."/>
            <person name="Inagaki F."/>
            <person name="Takami H."/>
        </authorList>
    </citation>
    <scope>NUCLEOTIDE SEQUENCE</scope>
    <source>
        <strain evidence="12">Expedition CK06-06</strain>
    </source>
</reference>
<evidence type="ECO:0000313" key="12">
    <source>
        <dbReference type="EMBL" id="GAG22235.1"/>
    </source>
</evidence>
<proteinExistence type="predicted"/>
<keyword evidence="9" id="KW-0472">Membrane</keyword>
<dbReference type="Gene3D" id="3.30.565.10">
    <property type="entry name" value="Histidine kinase-like ATPase, C-terminal domain"/>
    <property type="match status" value="1"/>
</dbReference>
<name>X0VVC1_9ZZZZ</name>
<dbReference type="EMBL" id="BARS01031802">
    <property type="protein sequence ID" value="GAG22235.1"/>
    <property type="molecule type" value="Genomic_DNA"/>
</dbReference>
<dbReference type="GO" id="GO:0000155">
    <property type="term" value="F:phosphorelay sensor kinase activity"/>
    <property type="evidence" value="ECO:0007669"/>
    <property type="project" value="InterPro"/>
</dbReference>
<dbReference type="PROSITE" id="PS50109">
    <property type="entry name" value="HIS_KIN"/>
    <property type="match status" value="1"/>
</dbReference>
<feature type="non-terminal residue" evidence="12">
    <location>
        <position position="262"/>
    </location>
</feature>
<evidence type="ECO:0000256" key="1">
    <source>
        <dbReference type="ARBA" id="ARBA00000085"/>
    </source>
</evidence>
<dbReference type="CDD" id="cd06225">
    <property type="entry name" value="HAMP"/>
    <property type="match status" value="1"/>
</dbReference>
<dbReference type="GO" id="GO:0005886">
    <property type="term" value="C:plasma membrane"/>
    <property type="evidence" value="ECO:0007669"/>
    <property type="project" value="TreeGrafter"/>
</dbReference>
<dbReference type="InterPro" id="IPR005467">
    <property type="entry name" value="His_kinase_dom"/>
</dbReference>
<feature type="domain" description="Histidine kinase" evidence="10">
    <location>
        <begin position="117"/>
        <end position="262"/>
    </location>
</feature>
<keyword evidence="7 9" id="KW-1133">Transmembrane helix</keyword>
<evidence type="ECO:0000256" key="2">
    <source>
        <dbReference type="ARBA" id="ARBA00012438"/>
    </source>
</evidence>
<dbReference type="InterPro" id="IPR050428">
    <property type="entry name" value="TCS_sensor_his_kinase"/>
</dbReference>
<feature type="domain" description="HAMP" evidence="11">
    <location>
        <begin position="57"/>
        <end position="109"/>
    </location>
</feature>
<dbReference type="InterPro" id="IPR003594">
    <property type="entry name" value="HATPase_dom"/>
</dbReference>
<dbReference type="Pfam" id="PF02518">
    <property type="entry name" value="HATPase_c"/>
    <property type="match status" value="1"/>
</dbReference>
<evidence type="ECO:0000256" key="3">
    <source>
        <dbReference type="ARBA" id="ARBA00022553"/>
    </source>
</evidence>
<gene>
    <name evidence="12" type="ORF">S01H1_49433</name>
</gene>
<keyword evidence="8" id="KW-0902">Two-component regulatory system</keyword>
<dbReference type="Pfam" id="PF00672">
    <property type="entry name" value="HAMP"/>
    <property type="match status" value="1"/>
</dbReference>
<evidence type="ECO:0000259" key="10">
    <source>
        <dbReference type="PROSITE" id="PS50109"/>
    </source>
</evidence>
<comment type="catalytic activity">
    <reaction evidence="1">
        <text>ATP + protein L-histidine = ADP + protein N-phospho-L-histidine.</text>
        <dbReference type="EC" id="2.7.13.3"/>
    </reaction>
</comment>
<evidence type="ECO:0000256" key="5">
    <source>
        <dbReference type="ARBA" id="ARBA00022692"/>
    </source>
</evidence>
<keyword evidence="4" id="KW-0808">Transferase</keyword>
<evidence type="ECO:0000256" key="4">
    <source>
        <dbReference type="ARBA" id="ARBA00022679"/>
    </source>
</evidence>
<accession>X0VVC1</accession>
<dbReference type="SUPFAM" id="SSF55874">
    <property type="entry name" value="ATPase domain of HSP90 chaperone/DNA topoisomerase II/histidine kinase"/>
    <property type="match status" value="1"/>
</dbReference>
<sequence length="262" mass="28303">FQIADVSGLPGEEVYSAREVAVEPPLDRLAASFQDSLLWAGLAAGAGGILVVSLGTRRALAPIRTLTSAARTLGSGDLSQRVPARGRDEIGELGSTFNEMAGALEQAERQRRTMTADIAHELRTPLSNVRGYLEAIMDGVVAPDVLTIETLHEQTMHLSRLVDDLRLTSTAEAGALRLERSPLQIQEIAEEVVEAFRTRASQHAVRLDLNAVPDLPEVMADHTRLHQIVANLLENAITHTPEDGSVTVSVDRAGDGWVRLEV</sequence>
<comment type="caution">
    <text evidence="12">The sequence shown here is derived from an EMBL/GenBank/DDBJ whole genome shotgun (WGS) entry which is preliminary data.</text>
</comment>
<dbReference type="CDD" id="cd00082">
    <property type="entry name" value="HisKA"/>
    <property type="match status" value="1"/>
</dbReference>
<dbReference type="Gene3D" id="6.10.340.10">
    <property type="match status" value="1"/>
</dbReference>
<dbReference type="SUPFAM" id="SSF47384">
    <property type="entry name" value="Homodimeric domain of signal transducing histidine kinase"/>
    <property type="match status" value="1"/>
</dbReference>
<dbReference type="EC" id="2.7.13.3" evidence="2"/>
<dbReference type="Pfam" id="PF00512">
    <property type="entry name" value="HisKA"/>
    <property type="match status" value="1"/>
</dbReference>
<dbReference type="SMART" id="SM00388">
    <property type="entry name" value="HisKA"/>
    <property type="match status" value="1"/>
</dbReference>
<evidence type="ECO:0000256" key="8">
    <source>
        <dbReference type="ARBA" id="ARBA00023012"/>
    </source>
</evidence>
<feature type="transmembrane region" description="Helical" evidence="9">
    <location>
        <begin position="37"/>
        <end position="56"/>
    </location>
</feature>
<dbReference type="PROSITE" id="PS50885">
    <property type="entry name" value="HAMP"/>
    <property type="match status" value="1"/>
</dbReference>
<dbReference type="SUPFAM" id="SSF158472">
    <property type="entry name" value="HAMP domain-like"/>
    <property type="match status" value="1"/>
</dbReference>
<dbReference type="AlphaFoldDB" id="X0VVC1"/>
<dbReference type="SMART" id="SM00304">
    <property type="entry name" value="HAMP"/>
    <property type="match status" value="1"/>
</dbReference>
<dbReference type="PANTHER" id="PTHR45436:SF5">
    <property type="entry name" value="SENSOR HISTIDINE KINASE TRCS"/>
    <property type="match status" value="1"/>
</dbReference>
<feature type="non-terminal residue" evidence="12">
    <location>
        <position position="1"/>
    </location>
</feature>
<protein>
    <recommendedName>
        <fullName evidence="2">histidine kinase</fullName>
        <ecNumber evidence="2">2.7.13.3</ecNumber>
    </recommendedName>
</protein>
<dbReference type="Gene3D" id="1.10.287.130">
    <property type="match status" value="1"/>
</dbReference>
<dbReference type="InterPro" id="IPR036890">
    <property type="entry name" value="HATPase_C_sf"/>
</dbReference>
<keyword evidence="6" id="KW-0418">Kinase</keyword>
<evidence type="ECO:0000256" key="6">
    <source>
        <dbReference type="ARBA" id="ARBA00022777"/>
    </source>
</evidence>
<organism evidence="12">
    <name type="scientific">marine sediment metagenome</name>
    <dbReference type="NCBI Taxonomy" id="412755"/>
    <lineage>
        <taxon>unclassified sequences</taxon>
        <taxon>metagenomes</taxon>
        <taxon>ecological metagenomes</taxon>
    </lineage>
</organism>
<dbReference type="InterPro" id="IPR003661">
    <property type="entry name" value="HisK_dim/P_dom"/>
</dbReference>
<evidence type="ECO:0000256" key="7">
    <source>
        <dbReference type="ARBA" id="ARBA00022989"/>
    </source>
</evidence>
<keyword evidence="5 9" id="KW-0812">Transmembrane</keyword>
<keyword evidence="3" id="KW-0597">Phosphoprotein</keyword>
<dbReference type="PANTHER" id="PTHR45436">
    <property type="entry name" value="SENSOR HISTIDINE KINASE YKOH"/>
    <property type="match status" value="1"/>
</dbReference>
<dbReference type="InterPro" id="IPR036097">
    <property type="entry name" value="HisK_dim/P_sf"/>
</dbReference>
<evidence type="ECO:0000256" key="9">
    <source>
        <dbReference type="SAM" id="Phobius"/>
    </source>
</evidence>